<dbReference type="InterPro" id="IPR029033">
    <property type="entry name" value="His_PPase_superfam"/>
</dbReference>
<protein>
    <recommendedName>
        <fullName evidence="3">Phosphoglycerate mutase</fullName>
    </recommendedName>
</protein>
<dbReference type="CDD" id="cd07040">
    <property type="entry name" value="HP"/>
    <property type="match status" value="1"/>
</dbReference>
<dbReference type="eggNOG" id="COG0406">
    <property type="taxonomic scope" value="Bacteria"/>
</dbReference>
<comment type="caution">
    <text evidence="1">The sequence shown here is derived from an EMBL/GenBank/DDBJ whole genome shotgun (WGS) entry which is preliminary data.</text>
</comment>
<dbReference type="Proteomes" id="UP000027037">
    <property type="component" value="Unassembled WGS sequence"/>
</dbReference>
<sequence>MIFLVRHGEAAAAWGNHPDPGLSELGRKQAEAVAEQLQTLGATQAITSPMQRCRETAQPFERALGVTAPVVEEVSEIDTPSYVTDRVTWLKRYMDGTWAAEGSEHLPWRDRMMARLAKAEDGTVVFSHFVAINAIVSALRNDAKTIVFRPGHCSVTQLVRENGLLKVKELGSESATRVL</sequence>
<dbReference type="InterPro" id="IPR013078">
    <property type="entry name" value="His_Pase_superF_clade-1"/>
</dbReference>
<accession>A0A062UJ04</accession>
<dbReference type="SMART" id="SM00855">
    <property type="entry name" value="PGAM"/>
    <property type="match status" value="1"/>
</dbReference>
<organism evidence="1 2">
    <name type="scientific">Hyphomonas beringensis</name>
    <dbReference type="NCBI Taxonomy" id="1280946"/>
    <lineage>
        <taxon>Bacteria</taxon>
        <taxon>Pseudomonadati</taxon>
        <taxon>Pseudomonadota</taxon>
        <taxon>Alphaproteobacteria</taxon>
        <taxon>Hyphomonadales</taxon>
        <taxon>Hyphomonadaceae</taxon>
        <taxon>Hyphomonas</taxon>
    </lineage>
</organism>
<proteinExistence type="predicted"/>
<dbReference type="PANTHER" id="PTHR48100">
    <property type="entry name" value="BROAD-SPECIFICITY PHOSPHATASE YOR283W-RELATED"/>
    <property type="match status" value="1"/>
</dbReference>
<dbReference type="InterPro" id="IPR050275">
    <property type="entry name" value="PGM_Phosphatase"/>
</dbReference>
<dbReference type="Gene3D" id="3.40.50.1240">
    <property type="entry name" value="Phosphoglycerate mutase-like"/>
    <property type="match status" value="1"/>
</dbReference>
<name>A0A062UJ04_9PROT</name>
<dbReference type="OrthoDB" id="5729189at2"/>
<evidence type="ECO:0000313" key="2">
    <source>
        <dbReference type="Proteomes" id="UP000027037"/>
    </source>
</evidence>
<keyword evidence="2" id="KW-1185">Reference proteome</keyword>
<dbReference type="AlphaFoldDB" id="A0A062UJ04"/>
<dbReference type="Pfam" id="PF00300">
    <property type="entry name" value="His_Phos_1"/>
    <property type="match status" value="1"/>
</dbReference>
<evidence type="ECO:0008006" key="3">
    <source>
        <dbReference type="Google" id="ProtNLM"/>
    </source>
</evidence>
<gene>
    <name evidence="1" type="ORF">HY29_08260</name>
</gene>
<dbReference type="RefSeq" id="WP_034791404.1">
    <property type="nucleotide sequence ID" value="NZ_AWFF01000013.1"/>
</dbReference>
<evidence type="ECO:0000313" key="1">
    <source>
        <dbReference type="EMBL" id="KCZ56564.1"/>
    </source>
</evidence>
<dbReference type="SUPFAM" id="SSF53254">
    <property type="entry name" value="Phosphoglycerate mutase-like"/>
    <property type="match status" value="1"/>
</dbReference>
<reference evidence="1 2" key="1">
    <citation type="journal article" date="2014" name="Antonie Van Leeuwenhoek">
        <title>Hyphomonas beringensis sp. nov. and Hyphomonas chukchiensis sp. nov., isolated from surface seawater of the Bering Sea and Chukchi Sea.</title>
        <authorList>
            <person name="Li C."/>
            <person name="Lai Q."/>
            <person name="Li G."/>
            <person name="Dong C."/>
            <person name="Wang J."/>
            <person name="Liao Y."/>
            <person name="Shao Z."/>
        </authorList>
    </citation>
    <scope>NUCLEOTIDE SEQUENCE [LARGE SCALE GENOMIC DNA]</scope>
    <source>
        <strain evidence="1 2">25B14_1</strain>
    </source>
</reference>
<dbReference type="EMBL" id="AWFF01000013">
    <property type="protein sequence ID" value="KCZ56564.1"/>
    <property type="molecule type" value="Genomic_DNA"/>
</dbReference>
<dbReference type="PATRIC" id="fig|1280946.3.peg.445"/>
<dbReference type="GO" id="GO:0016791">
    <property type="term" value="F:phosphatase activity"/>
    <property type="evidence" value="ECO:0007669"/>
    <property type="project" value="TreeGrafter"/>
</dbReference>
<dbReference type="STRING" id="1280946.HY29_08260"/>